<protein>
    <recommendedName>
        <fullName evidence="8">DNA-binding protein RFX6</fullName>
    </recommendedName>
    <alternativeName>
        <fullName evidence="9">Regulatory factor X 6</fullName>
    </alternativeName>
</protein>
<dbReference type="FunFam" id="1.10.10.10:FF:000211">
    <property type="entry name" value="Regulatory factor X, 6"/>
    <property type="match status" value="1"/>
</dbReference>
<dbReference type="GO" id="GO:0005634">
    <property type="term" value="C:nucleus"/>
    <property type="evidence" value="ECO:0007669"/>
    <property type="project" value="UniProtKB-SubCell"/>
</dbReference>
<keyword evidence="13" id="KW-1185">Reference proteome</keyword>
<sequence length="730" mass="83217">MEPVDPTENWLKECLEGGTRVTEVKVDNIEAELLLTKTEYQKENKVATKPHSTPRTLKWLQDNYELGEGVCIPRSTLYIHYLDYCNTNDCQPVNAASFGKIIRQQFPQITTRRLGTRGQSKYHYYGIAIKETSVYYEVIFSRKGLQSGDGKKDSSKQSVSYSPRSKLGTILPDFPSLDEVKLPLSVSREKVTTFLMMYRTHCQRILDTVIRANFDEVQSFLLHFWQGMPDHIIPVLGYPVIANLIGICDSITYSAVSNVLMPSVLQPLPESLTAVIRKFSRDLEGWVKAALENLPDNLKLVKLDLCRRFSQLLKRQTSLNHLCQASRSVIHNSDITAQMLDDWSMVDLESICKQTLYTMDRFNERDFILLSDLYREFELLLEDEAPLESYAEWLDSMVERCVEKPCKKKDMPLNRVARQFLLIWSCFGTRVIRDMTLHSAPSFGSFHLVHLMFDDYVLYKVEQLHNAERTSHLQLLIRGLPLPDFTDELVLPKPCLDGLNNPCSSRLSVSPYSTGSIAQLEPCQLVTPHSNKDATEHCKLGLNRGFSMIQPYETDKSRLQISHSDQYSQQASPTYDNSAQSVGVSQGCPSPRYPSSSNYSHFSNTMGQGFTTEILNNQSVFPVRHTGLREDWSISQQLNSSGTNNTSYQSSDMVPNNYNTHQGYSNHDSYEHSVANSYRQLNTDSFYNSHAAISLVASKRKLESVEEMGPRRQRNRTYEPLPHASSYGRA</sequence>
<evidence type="ECO:0000256" key="4">
    <source>
        <dbReference type="ARBA" id="ARBA00023015"/>
    </source>
</evidence>
<dbReference type="GO" id="GO:0000981">
    <property type="term" value="F:DNA-binding transcription factor activity, RNA polymerase II-specific"/>
    <property type="evidence" value="ECO:0007669"/>
    <property type="project" value="TreeGrafter"/>
</dbReference>
<evidence type="ECO:0000256" key="10">
    <source>
        <dbReference type="SAM" id="MobiDB-lite"/>
    </source>
</evidence>
<accession>A0A8S4PSI4</accession>
<feature type="domain" description="RFX-type winged-helix" evidence="11">
    <location>
        <begin position="56"/>
        <end position="131"/>
    </location>
</feature>
<dbReference type="Pfam" id="PF02257">
    <property type="entry name" value="RFX_DNA_binding"/>
    <property type="match status" value="1"/>
</dbReference>
<dbReference type="InterPro" id="IPR036390">
    <property type="entry name" value="WH_DNA-bd_sf"/>
</dbReference>
<keyword evidence="3" id="KW-0221">Differentiation</keyword>
<reference evidence="12" key="1">
    <citation type="submission" date="2022-03" db="EMBL/GenBank/DDBJ databases">
        <authorList>
            <person name="Martin C."/>
        </authorList>
    </citation>
    <scope>NUCLEOTIDE SEQUENCE</scope>
</reference>
<dbReference type="Proteomes" id="UP000749559">
    <property type="component" value="Unassembled WGS sequence"/>
</dbReference>
<evidence type="ECO:0000256" key="3">
    <source>
        <dbReference type="ARBA" id="ARBA00022782"/>
    </source>
</evidence>
<dbReference type="OrthoDB" id="10056949at2759"/>
<evidence type="ECO:0000256" key="5">
    <source>
        <dbReference type="ARBA" id="ARBA00023125"/>
    </source>
</evidence>
<dbReference type="InterPro" id="IPR039779">
    <property type="entry name" value="RFX-like"/>
</dbReference>
<evidence type="ECO:0000256" key="9">
    <source>
        <dbReference type="ARBA" id="ARBA00077088"/>
    </source>
</evidence>
<dbReference type="Gene3D" id="1.10.10.10">
    <property type="entry name" value="Winged helix-like DNA-binding domain superfamily/Winged helix DNA-binding domain"/>
    <property type="match status" value="1"/>
</dbReference>
<keyword evidence="6" id="KW-0804">Transcription</keyword>
<dbReference type="PANTHER" id="PTHR12619">
    <property type="entry name" value="RFX TRANSCRIPTION FACTOR FAMILY"/>
    <property type="match status" value="1"/>
</dbReference>
<evidence type="ECO:0000256" key="7">
    <source>
        <dbReference type="ARBA" id="ARBA00023242"/>
    </source>
</evidence>
<dbReference type="SUPFAM" id="SSF46785">
    <property type="entry name" value="Winged helix' DNA-binding domain"/>
    <property type="match status" value="1"/>
</dbReference>
<evidence type="ECO:0000256" key="8">
    <source>
        <dbReference type="ARBA" id="ARBA00072476"/>
    </source>
</evidence>
<dbReference type="PROSITE" id="PS51526">
    <property type="entry name" value="RFX_DBD"/>
    <property type="match status" value="1"/>
</dbReference>
<feature type="compositionally biased region" description="Basic and acidic residues" evidence="10">
    <location>
        <begin position="701"/>
        <end position="710"/>
    </location>
</feature>
<keyword evidence="5" id="KW-0238">DNA-binding</keyword>
<name>A0A8S4PSI4_OWEFU</name>
<dbReference type="EMBL" id="CAIIXF020000010">
    <property type="protein sequence ID" value="CAH1796789.1"/>
    <property type="molecule type" value="Genomic_DNA"/>
</dbReference>
<comment type="caution">
    <text evidence="12">The sequence shown here is derived from an EMBL/GenBank/DDBJ whole genome shotgun (WGS) entry which is preliminary data.</text>
</comment>
<feature type="compositionally biased region" description="Polar residues" evidence="10">
    <location>
        <begin position="561"/>
        <end position="588"/>
    </location>
</feature>
<evidence type="ECO:0000259" key="11">
    <source>
        <dbReference type="PROSITE" id="PS51526"/>
    </source>
</evidence>
<evidence type="ECO:0000256" key="2">
    <source>
        <dbReference type="ARBA" id="ARBA00022473"/>
    </source>
</evidence>
<keyword evidence="4" id="KW-0805">Transcription regulation</keyword>
<keyword evidence="7" id="KW-0539">Nucleus</keyword>
<evidence type="ECO:0000313" key="12">
    <source>
        <dbReference type="EMBL" id="CAH1796789.1"/>
    </source>
</evidence>
<dbReference type="GO" id="GO:0000978">
    <property type="term" value="F:RNA polymerase II cis-regulatory region sequence-specific DNA binding"/>
    <property type="evidence" value="ECO:0007669"/>
    <property type="project" value="TreeGrafter"/>
</dbReference>
<gene>
    <name evidence="12" type="ORF">OFUS_LOCUS21162</name>
</gene>
<evidence type="ECO:0000256" key="6">
    <source>
        <dbReference type="ARBA" id="ARBA00023163"/>
    </source>
</evidence>
<dbReference type="AlphaFoldDB" id="A0A8S4PSI4"/>
<dbReference type="InterPro" id="IPR036388">
    <property type="entry name" value="WH-like_DNA-bd_sf"/>
</dbReference>
<feature type="compositionally biased region" description="Low complexity" evidence="10">
    <location>
        <begin position="589"/>
        <end position="600"/>
    </location>
</feature>
<dbReference type="InterPro" id="IPR057321">
    <property type="entry name" value="RFX1-4/6/8-like_BCD"/>
</dbReference>
<evidence type="ECO:0000313" key="13">
    <source>
        <dbReference type="Proteomes" id="UP000749559"/>
    </source>
</evidence>
<dbReference type="Pfam" id="PF25340">
    <property type="entry name" value="BCD_RFX"/>
    <property type="match status" value="1"/>
</dbReference>
<comment type="subcellular location">
    <subcellularLocation>
        <location evidence="1">Nucleus</location>
    </subcellularLocation>
</comment>
<keyword evidence="2" id="KW-0217">Developmental protein</keyword>
<dbReference type="PANTHER" id="PTHR12619:SF5">
    <property type="entry name" value="TRANSCRIPTION FACTOR RFX4"/>
    <property type="match status" value="1"/>
</dbReference>
<feature type="region of interest" description="Disordered" evidence="10">
    <location>
        <begin position="701"/>
        <end position="730"/>
    </location>
</feature>
<feature type="region of interest" description="Disordered" evidence="10">
    <location>
        <begin position="561"/>
        <end position="600"/>
    </location>
</feature>
<organism evidence="12 13">
    <name type="scientific">Owenia fusiformis</name>
    <name type="common">Polychaete worm</name>
    <dbReference type="NCBI Taxonomy" id="6347"/>
    <lineage>
        <taxon>Eukaryota</taxon>
        <taxon>Metazoa</taxon>
        <taxon>Spiralia</taxon>
        <taxon>Lophotrochozoa</taxon>
        <taxon>Annelida</taxon>
        <taxon>Polychaeta</taxon>
        <taxon>Sedentaria</taxon>
        <taxon>Canalipalpata</taxon>
        <taxon>Sabellida</taxon>
        <taxon>Oweniida</taxon>
        <taxon>Oweniidae</taxon>
        <taxon>Owenia</taxon>
    </lineage>
</organism>
<dbReference type="InterPro" id="IPR003150">
    <property type="entry name" value="DNA-bd_RFX"/>
</dbReference>
<proteinExistence type="predicted"/>
<evidence type="ECO:0000256" key="1">
    <source>
        <dbReference type="ARBA" id="ARBA00004123"/>
    </source>
</evidence>
<dbReference type="GO" id="GO:0030154">
    <property type="term" value="P:cell differentiation"/>
    <property type="evidence" value="ECO:0007669"/>
    <property type="project" value="UniProtKB-KW"/>
</dbReference>